<keyword evidence="3" id="KW-1185">Reference proteome</keyword>
<gene>
    <name evidence="2" type="ORF">ABA31_18210</name>
</gene>
<evidence type="ECO:0000256" key="1">
    <source>
        <dbReference type="SAM" id="MobiDB-lite"/>
    </source>
</evidence>
<organism evidence="2 3">
    <name type="scientific">Agrococcus baldri</name>
    <dbReference type="NCBI Taxonomy" id="153730"/>
    <lineage>
        <taxon>Bacteria</taxon>
        <taxon>Bacillati</taxon>
        <taxon>Actinomycetota</taxon>
        <taxon>Actinomycetes</taxon>
        <taxon>Micrococcales</taxon>
        <taxon>Microbacteriaceae</taxon>
        <taxon>Agrococcus</taxon>
    </lineage>
</organism>
<comment type="caution">
    <text evidence="2">The sequence shown here is derived from an EMBL/GenBank/DDBJ whole genome shotgun (WGS) entry which is preliminary data.</text>
</comment>
<protein>
    <submittedName>
        <fullName evidence="2">Uncharacterized protein</fullName>
    </submittedName>
</protein>
<name>A0AA87RHM5_9MICO</name>
<reference evidence="2 3" key="1">
    <citation type="submission" date="2019-07" db="EMBL/GenBank/DDBJ databases">
        <title>Whole genome shotgun sequence of Agrococcus baldri NBRC 103055.</title>
        <authorList>
            <person name="Hosoyama A."/>
            <person name="Uohara A."/>
            <person name="Ohji S."/>
            <person name="Ichikawa N."/>
        </authorList>
    </citation>
    <scope>NUCLEOTIDE SEQUENCE [LARGE SCALE GENOMIC DNA]</scope>
    <source>
        <strain evidence="2 3">NBRC 103055</strain>
    </source>
</reference>
<dbReference type="RefSeq" id="WP_146794775.1">
    <property type="nucleotide sequence ID" value="NZ_BJUU01000010.1"/>
</dbReference>
<evidence type="ECO:0000313" key="3">
    <source>
        <dbReference type="Proteomes" id="UP000321749"/>
    </source>
</evidence>
<evidence type="ECO:0000313" key="2">
    <source>
        <dbReference type="EMBL" id="GEK80470.1"/>
    </source>
</evidence>
<sequence>MSSDPAGEKPIAAPSKATTDASAKAGRAAAAEAGAGTAAGGGGWLGRAAEKVPTKWLTAAVVALFLAATAAFGGLEPVAAQGPVEVAAGEAHEGPMVSLAPQRAVLIDDFVEGGASADAEEHERVLVVIVDAVNVWDRPVGGLSTEFRETLRLQPLPELPAEGVARFDDGTIGPDLQPGVPVQLAVSWLVPDDAFAEGDELRLELFDHTLHTGQSVTYGEFWDDAALAAVATLEIEDVGAGADAEQATP</sequence>
<dbReference type="Proteomes" id="UP000321749">
    <property type="component" value="Unassembled WGS sequence"/>
</dbReference>
<feature type="region of interest" description="Disordered" evidence="1">
    <location>
        <begin position="1"/>
        <end position="28"/>
    </location>
</feature>
<proteinExistence type="predicted"/>
<accession>A0AA87RHM5</accession>
<dbReference type="AlphaFoldDB" id="A0AA87RHM5"/>
<dbReference type="EMBL" id="BJUU01000010">
    <property type="protein sequence ID" value="GEK80470.1"/>
    <property type="molecule type" value="Genomic_DNA"/>
</dbReference>
<feature type="compositionally biased region" description="Low complexity" evidence="1">
    <location>
        <begin position="17"/>
        <end position="28"/>
    </location>
</feature>